<evidence type="ECO:0008006" key="5">
    <source>
        <dbReference type="Google" id="ProtNLM"/>
    </source>
</evidence>
<sequence>MLKLLNDISNNFTATIETIKVEMLEMAEIKPKAFNGNRDAKELENFIFDMEQYFKAGGTTSEETKITLAFIHLSNDAKLLWRSKVNDIQNGRSTIDT</sequence>
<organism evidence="2 4">
    <name type="scientific">Cucumis melo var. makuwa</name>
    <name type="common">Oriental melon</name>
    <dbReference type="NCBI Taxonomy" id="1194695"/>
    <lineage>
        <taxon>Eukaryota</taxon>
        <taxon>Viridiplantae</taxon>
        <taxon>Streptophyta</taxon>
        <taxon>Embryophyta</taxon>
        <taxon>Tracheophyta</taxon>
        <taxon>Spermatophyta</taxon>
        <taxon>Magnoliopsida</taxon>
        <taxon>eudicotyledons</taxon>
        <taxon>Gunneridae</taxon>
        <taxon>Pentapetalae</taxon>
        <taxon>rosids</taxon>
        <taxon>fabids</taxon>
        <taxon>Cucurbitales</taxon>
        <taxon>Cucurbitaceae</taxon>
        <taxon>Benincaseae</taxon>
        <taxon>Cucumis</taxon>
    </lineage>
</organism>
<dbReference type="OrthoDB" id="1939000at2759"/>
<dbReference type="AlphaFoldDB" id="A0A5D3C1N4"/>
<dbReference type="EMBL" id="SSTE01002041">
    <property type="protein sequence ID" value="KAA0063955.1"/>
    <property type="molecule type" value="Genomic_DNA"/>
</dbReference>
<accession>A0A5D3C1N4</accession>
<evidence type="ECO:0000313" key="1">
    <source>
        <dbReference type="EMBL" id="KAA0063955.1"/>
    </source>
</evidence>
<name>A0A5D3C1N4_CUCMM</name>
<protein>
    <recommendedName>
        <fullName evidence="5">Senescence-specific cysteine protease sag39</fullName>
    </recommendedName>
</protein>
<reference evidence="3 4" key="1">
    <citation type="submission" date="2019-08" db="EMBL/GenBank/DDBJ databases">
        <title>Draft genome sequences of two oriental melons (Cucumis melo L. var makuwa).</title>
        <authorList>
            <person name="Kwon S.-Y."/>
        </authorList>
    </citation>
    <scope>NUCLEOTIDE SEQUENCE [LARGE SCALE GENOMIC DNA]</scope>
    <source>
        <strain evidence="4">cv. Chang Bougi</strain>
        <strain evidence="3">cv. SW 3</strain>
        <tissue evidence="2">Leaf</tissue>
    </source>
</reference>
<dbReference type="EMBL" id="SSTD01013933">
    <property type="protein sequence ID" value="TYK05184.1"/>
    <property type="molecule type" value="Genomic_DNA"/>
</dbReference>
<dbReference type="Proteomes" id="UP000321947">
    <property type="component" value="Unassembled WGS sequence"/>
</dbReference>
<proteinExistence type="predicted"/>
<evidence type="ECO:0000313" key="3">
    <source>
        <dbReference type="Proteomes" id="UP000321393"/>
    </source>
</evidence>
<gene>
    <name evidence="2" type="ORF">E5676_scaffold1415G00550</name>
    <name evidence="1" type="ORF">E6C27_scaffold616G001040</name>
</gene>
<dbReference type="Proteomes" id="UP000321393">
    <property type="component" value="Unassembled WGS sequence"/>
</dbReference>
<evidence type="ECO:0000313" key="2">
    <source>
        <dbReference type="EMBL" id="TYK05184.1"/>
    </source>
</evidence>
<evidence type="ECO:0000313" key="4">
    <source>
        <dbReference type="Proteomes" id="UP000321947"/>
    </source>
</evidence>
<comment type="caution">
    <text evidence="2">The sequence shown here is derived from an EMBL/GenBank/DDBJ whole genome shotgun (WGS) entry which is preliminary data.</text>
</comment>